<dbReference type="PANTHER" id="PTHR11203:SF49">
    <property type="entry name" value="BLL1145 PROTEIN"/>
    <property type="match status" value="1"/>
</dbReference>
<protein>
    <submittedName>
        <fullName evidence="1">Putative mRNA 3-end processing factor</fullName>
    </submittedName>
</protein>
<name>A0A1H9EJR5_9GAMM</name>
<dbReference type="GO" id="GO:0004521">
    <property type="term" value="F:RNA endonuclease activity"/>
    <property type="evidence" value="ECO:0007669"/>
    <property type="project" value="TreeGrafter"/>
</dbReference>
<proteinExistence type="predicted"/>
<dbReference type="InterPro" id="IPR036866">
    <property type="entry name" value="RibonucZ/Hydroxyglut_hydro"/>
</dbReference>
<dbReference type="AlphaFoldDB" id="A0A1H9EJR5"/>
<dbReference type="Gene3D" id="3.60.15.10">
    <property type="entry name" value="Ribonuclease Z/Hydroxyacylglutathione hydrolase-like"/>
    <property type="match status" value="1"/>
</dbReference>
<dbReference type="RefSeq" id="WP_093284009.1">
    <property type="nucleotide sequence ID" value="NZ_FOFS01000005.1"/>
</dbReference>
<accession>A0A1H9EJR5</accession>
<dbReference type="NCBIfam" id="TIGR04122">
    <property type="entry name" value="Xnuc_lig_assoc"/>
    <property type="match status" value="1"/>
</dbReference>
<dbReference type="InterPro" id="IPR026360">
    <property type="entry name" value="Xnuc_lig_assoc"/>
</dbReference>
<evidence type="ECO:0000313" key="2">
    <source>
        <dbReference type="Proteomes" id="UP000199233"/>
    </source>
</evidence>
<dbReference type="PANTHER" id="PTHR11203">
    <property type="entry name" value="CLEAVAGE AND POLYADENYLATION SPECIFICITY FACTOR FAMILY MEMBER"/>
    <property type="match status" value="1"/>
</dbReference>
<dbReference type="OrthoDB" id="9803916at2"/>
<dbReference type="STRING" id="489703.SAMN04488038_10564"/>
<dbReference type="EMBL" id="FOFS01000005">
    <property type="protein sequence ID" value="SEQ25899.1"/>
    <property type="molecule type" value="Genomic_DNA"/>
</dbReference>
<gene>
    <name evidence="1" type="ORF">SAMN04488038_10564</name>
</gene>
<evidence type="ECO:0000313" key="1">
    <source>
        <dbReference type="EMBL" id="SEQ25899.1"/>
    </source>
</evidence>
<dbReference type="Proteomes" id="UP000199233">
    <property type="component" value="Unassembled WGS sequence"/>
</dbReference>
<dbReference type="InterPro" id="IPR050698">
    <property type="entry name" value="MBL"/>
</dbReference>
<organism evidence="1 2">
    <name type="scientific">Solimonas aquatica</name>
    <dbReference type="NCBI Taxonomy" id="489703"/>
    <lineage>
        <taxon>Bacteria</taxon>
        <taxon>Pseudomonadati</taxon>
        <taxon>Pseudomonadota</taxon>
        <taxon>Gammaproteobacteria</taxon>
        <taxon>Nevskiales</taxon>
        <taxon>Nevskiaceae</taxon>
        <taxon>Solimonas</taxon>
    </lineage>
</organism>
<sequence>MNDLIVLRPEGLYCPAGDFHIDPHKRVPRAVVTHAHGDHAKSGCGRYWTAAAGYKLLRHRLGAGAQVRPLEYGQRFDLNGVQISLHPAGHILGSAQVRLEHEGRVWVVSGDYKREPDPSCEPFESVACEVFVTEATFASPEYVWAPAGQAAREIHQWWMENRTQGQASVLFCYALGKAQRVLAELMAHAPEQTVYLHTAMMKLVSIYRQQNVAMLPTLGVSQVARHQDFRGALILVPPHVFGTSWLHRLQPYRSGFASGWMGVDGARAKRYDRGFAMSDHADWPALLQTIRDSGAKRVLAMHGETATLIATLQAQGIAAEALRVEA</sequence>
<reference evidence="2" key="1">
    <citation type="submission" date="2016-10" db="EMBL/GenBank/DDBJ databases">
        <authorList>
            <person name="Varghese N."/>
            <person name="Submissions S."/>
        </authorList>
    </citation>
    <scope>NUCLEOTIDE SEQUENCE [LARGE SCALE GENOMIC DNA]</scope>
    <source>
        <strain evidence="2">DSM 25927</strain>
    </source>
</reference>
<keyword evidence="2" id="KW-1185">Reference proteome</keyword>
<dbReference type="SUPFAM" id="SSF56281">
    <property type="entry name" value="Metallo-hydrolase/oxidoreductase"/>
    <property type="match status" value="1"/>
</dbReference>